<name>A0ABP9GRX1_9FLAO</name>
<dbReference type="Proteomes" id="UP001501302">
    <property type="component" value="Unassembled WGS sequence"/>
</dbReference>
<sequence length="54" mass="6504">MEALLTSKQVMRLLNIKSQTTLIKYEREGLIKIERRFGNQKRYNAKYIQRFLGN</sequence>
<accession>A0ABP9GRX1</accession>
<keyword evidence="3" id="KW-1185">Reference proteome</keyword>
<evidence type="ECO:0000259" key="1">
    <source>
        <dbReference type="Pfam" id="PF13411"/>
    </source>
</evidence>
<proteinExistence type="predicted"/>
<reference evidence="3" key="1">
    <citation type="journal article" date="2019" name="Int. J. Syst. Evol. Microbiol.">
        <title>The Global Catalogue of Microorganisms (GCM) 10K type strain sequencing project: providing services to taxonomists for standard genome sequencing and annotation.</title>
        <authorList>
            <consortium name="The Broad Institute Genomics Platform"/>
            <consortium name="The Broad Institute Genome Sequencing Center for Infectious Disease"/>
            <person name="Wu L."/>
            <person name="Ma J."/>
        </authorList>
    </citation>
    <scope>NUCLEOTIDE SEQUENCE [LARGE SCALE GENOMIC DNA]</scope>
    <source>
        <strain evidence="3">JCM 18285</strain>
    </source>
</reference>
<dbReference type="Pfam" id="PF13411">
    <property type="entry name" value="MerR_1"/>
    <property type="match status" value="1"/>
</dbReference>
<feature type="domain" description="HTH merR-type" evidence="1">
    <location>
        <begin position="6"/>
        <end position="51"/>
    </location>
</feature>
<comment type="caution">
    <text evidence="2">The sequence shown here is derived from an EMBL/GenBank/DDBJ whole genome shotgun (WGS) entry which is preliminary data.</text>
</comment>
<dbReference type="InterPro" id="IPR009061">
    <property type="entry name" value="DNA-bd_dom_put_sf"/>
</dbReference>
<evidence type="ECO:0000313" key="3">
    <source>
        <dbReference type="Proteomes" id="UP001501302"/>
    </source>
</evidence>
<dbReference type="SUPFAM" id="SSF46955">
    <property type="entry name" value="Putative DNA-binding domain"/>
    <property type="match status" value="1"/>
</dbReference>
<evidence type="ECO:0000313" key="2">
    <source>
        <dbReference type="EMBL" id="GAA4951769.1"/>
    </source>
</evidence>
<dbReference type="Gene3D" id="1.10.1660.10">
    <property type="match status" value="1"/>
</dbReference>
<protein>
    <recommendedName>
        <fullName evidence="1">HTH merR-type domain-containing protein</fullName>
    </recommendedName>
</protein>
<organism evidence="2 3">
    <name type="scientific">Algibacter agarivorans</name>
    <dbReference type="NCBI Taxonomy" id="1109741"/>
    <lineage>
        <taxon>Bacteria</taxon>
        <taxon>Pseudomonadati</taxon>
        <taxon>Bacteroidota</taxon>
        <taxon>Flavobacteriia</taxon>
        <taxon>Flavobacteriales</taxon>
        <taxon>Flavobacteriaceae</taxon>
        <taxon>Algibacter</taxon>
    </lineage>
</organism>
<dbReference type="EMBL" id="BAABJJ010000038">
    <property type="protein sequence ID" value="GAA4951769.1"/>
    <property type="molecule type" value="Genomic_DNA"/>
</dbReference>
<dbReference type="InterPro" id="IPR000551">
    <property type="entry name" value="MerR-type_HTH_dom"/>
</dbReference>
<gene>
    <name evidence="2" type="ORF">GCM10023314_26510</name>
</gene>